<dbReference type="Proteomes" id="UP001165586">
    <property type="component" value="Unassembled WGS sequence"/>
</dbReference>
<reference evidence="1" key="1">
    <citation type="submission" date="2022-08" db="EMBL/GenBank/DDBJ databases">
        <authorList>
            <person name="Deng Y."/>
            <person name="Han X.-F."/>
            <person name="Zhang Y.-Q."/>
        </authorList>
    </citation>
    <scope>NUCLEOTIDE SEQUENCE</scope>
    <source>
        <strain evidence="1">CPCC 203386</strain>
    </source>
</reference>
<dbReference type="InterPro" id="IPR021739">
    <property type="entry name" value="SaV-like"/>
</dbReference>
<evidence type="ECO:0000313" key="1">
    <source>
        <dbReference type="EMBL" id="MCS5737436.1"/>
    </source>
</evidence>
<dbReference type="EMBL" id="JANLCJ010000705">
    <property type="protein sequence ID" value="MCS5737436.1"/>
    <property type="molecule type" value="Genomic_DNA"/>
</dbReference>
<keyword evidence="2" id="KW-1185">Reference proteome</keyword>
<gene>
    <name evidence="1" type="ORF">N1032_27275</name>
</gene>
<protein>
    <submittedName>
        <fullName evidence="1">DUF3310 domain-containing protein</fullName>
    </submittedName>
</protein>
<dbReference type="RefSeq" id="WP_259543833.1">
    <property type="nucleotide sequence ID" value="NZ_JANLCJ010000705.1"/>
</dbReference>
<name>A0ABT2HBW3_9MICO</name>
<accession>A0ABT2HBW3</accession>
<dbReference type="Pfam" id="PF11753">
    <property type="entry name" value="DUF3310"/>
    <property type="match status" value="1"/>
</dbReference>
<organism evidence="1 2">
    <name type="scientific">Herbiconiux daphne</name>
    <dbReference type="NCBI Taxonomy" id="2970914"/>
    <lineage>
        <taxon>Bacteria</taxon>
        <taxon>Bacillati</taxon>
        <taxon>Actinomycetota</taxon>
        <taxon>Actinomycetes</taxon>
        <taxon>Micrococcales</taxon>
        <taxon>Microbacteriaceae</taxon>
        <taxon>Herbiconiux</taxon>
    </lineage>
</organism>
<evidence type="ECO:0000313" key="2">
    <source>
        <dbReference type="Proteomes" id="UP001165586"/>
    </source>
</evidence>
<comment type="caution">
    <text evidence="1">The sequence shown here is derived from an EMBL/GenBank/DDBJ whole genome shotgun (WGS) entry which is preliminary data.</text>
</comment>
<proteinExistence type="predicted"/>
<sequence>MAEPVKNTQIGGAHYQTKIQPIEFIMENNIGFVEGNVIKYIHRYKFKNGLEDLKKARHYIDFLIEK</sequence>